<dbReference type="SUPFAM" id="SSF55785">
    <property type="entry name" value="PYP-like sensor domain (PAS domain)"/>
    <property type="match status" value="2"/>
</dbReference>
<feature type="domain" description="PAC" evidence="3">
    <location>
        <begin position="249"/>
        <end position="302"/>
    </location>
</feature>
<dbReference type="NCBIfam" id="TIGR00254">
    <property type="entry name" value="GGDEF"/>
    <property type="match status" value="1"/>
</dbReference>
<dbReference type="InterPro" id="IPR013656">
    <property type="entry name" value="PAS_4"/>
</dbReference>
<dbReference type="Gene3D" id="3.30.70.270">
    <property type="match status" value="1"/>
</dbReference>
<dbReference type="InterPro" id="IPR000700">
    <property type="entry name" value="PAS-assoc_C"/>
</dbReference>
<dbReference type="PROSITE" id="PS50112">
    <property type="entry name" value="PAS"/>
    <property type="match status" value="1"/>
</dbReference>
<dbReference type="InterPro" id="IPR035965">
    <property type="entry name" value="PAS-like_dom_sf"/>
</dbReference>
<dbReference type="SMART" id="SM00267">
    <property type="entry name" value="GGDEF"/>
    <property type="match status" value="1"/>
</dbReference>
<dbReference type="EMBL" id="FQZR01000003">
    <property type="protein sequence ID" value="SHJ11999.1"/>
    <property type="molecule type" value="Genomic_DNA"/>
</dbReference>
<dbReference type="InterPro" id="IPR029787">
    <property type="entry name" value="Nucleotide_cyclase"/>
</dbReference>
<feature type="domain" description="PAC" evidence="3">
    <location>
        <begin position="377"/>
        <end position="429"/>
    </location>
</feature>
<dbReference type="NCBIfam" id="TIGR00229">
    <property type="entry name" value="sensory_box"/>
    <property type="match status" value="1"/>
</dbReference>
<dbReference type="PROSITE" id="PS50887">
    <property type="entry name" value="GGDEF"/>
    <property type="match status" value="1"/>
</dbReference>
<dbReference type="InterPro" id="IPR052155">
    <property type="entry name" value="Biofilm_reg_signaling"/>
</dbReference>
<comment type="caution">
    <text evidence="5">The sequence shown here is derived from an EMBL/GenBank/DDBJ whole genome shotgun (WGS) entry which is preliminary data.</text>
</comment>
<dbReference type="Pfam" id="PF08448">
    <property type="entry name" value="PAS_4"/>
    <property type="match status" value="1"/>
</dbReference>
<dbReference type="Proteomes" id="UP000184001">
    <property type="component" value="Unassembled WGS sequence"/>
</dbReference>
<dbReference type="AlphaFoldDB" id="A0A8G2CAC2"/>
<feature type="domain" description="PAS" evidence="2">
    <location>
        <begin position="303"/>
        <end position="341"/>
    </location>
</feature>
<keyword evidence="1" id="KW-0812">Transmembrane</keyword>
<dbReference type="PANTHER" id="PTHR44757:SF2">
    <property type="entry name" value="BIOFILM ARCHITECTURE MAINTENANCE PROTEIN MBAA"/>
    <property type="match status" value="1"/>
</dbReference>
<dbReference type="RefSeq" id="WP_020000337.1">
    <property type="nucleotide sequence ID" value="NZ_CP192219.1"/>
</dbReference>
<dbReference type="SUPFAM" id="SSF55073">
    <property type="entry name" value="Nucleotide cyclase"/>
    <property type="match status" value="1"/>
</dbReference>
<dbReference type="Pfam" id="PF13426">
    <property type="entry name" value="PAS_9"/>
    <property type="match status" value="1"/>
</dbReference>
<evidence type="ECO:0000259" key="3">
    <source>
        <dbReference type="PROSITE" id="PS50113"/>
    </source>
</evidence>
<dbReference type="SMART" id="SM00091">
    <property type="entry name" value="PAS"/>
    <property type="match status" value="3"/>
</dbReference>
<gene>
    <name evidence="5" type="ORF">SAMN05660830_01700</name>
</gene>
<organism evidence="5 6">
    <name type="scientific">Halodesulfovibrio aestuarii</name>
    <dbReference type="NCBI Taxonomy" id="126333"/>
    <lineage>
        <taxon>Bacteria</taxon>
        <taxon>Pseudomonadati</taxon>
        <taxon>Thermodesulfobacteriota</taxon>
        <taxon>Desulfovibrionia</taxon>
        <taxon>Desulfovibrionales</taxon>
        <taxon>Desulfovibrionaceae</taxon>
        <taxon>Halodesulfovibrio</taxon>
    </lineage>
</organism>
<feature type="domain" description="GGDEF" evidence="4">
    <location>
        <begin position="459"/>
        <end position="592"/>
    </location>
</feature>
<accession>A0A8G2CAC2</accession>
<dbReference type="Gene3D" id="3.30.450.20">
    <property type="entry name" value="PAS domain"/>
    <property type="match status" value="2"/>
</dbReference>
<dbReference type="PROSITE" id="PS50113">
    <property type="entry name" value="PAC"/>
    <property type="match status" value="2"/>
</dbReference>
<dbReference type="CDD" id="cd00130">
    <property type="entry name" value="PAS"/>
    <property type="match status" value="1"/>
</dbReference>
<reference evidence="5 6" key="1">
    <citation type="submission" date="2016-11" db="EMBL/GenBank/DDBJ databases">
        <authorList>
            <person name="Varghese N."/>
            <person name="Submissions S."/>
        </authorList>
    </citation>
    <scope>NUCLEOTIDE SEQUENCE [LARGE SCALE GENOMIC DNA]</scope>
    <source>
        <strain evidence="5 6">DSM 17919</strain>
    </source>
</reference>
<keyword evidence="1" id="KW-1133">Transmembrane helix</keyword>
<feature type="transmembrane region" description="Helical" evidence="1">
    <location>
        <begin position="6"/>
        <end position="29"/>
    </location>
</feature>
<dbReference type="Pfam" id="PF00990">
    <property type="entry name" value="GGDEF"/>
    <property type="match status" value="1"/>
</dbReference>
<dbReference type="CDD" id="cd01949">
    <property type="entry name" value="GGDEF"/>
    <property type="match status" value="1"/>
</dbReference>
<protein>
    <submittedName>
        <fullName evidence="5">PAS domain S-box-containing protein/diguanylate cyclase (GGDEF) domain-containing protein</fullName>
    </submittedName>
</protein>
<name>A0A8G2CAC2_9BACT</name>
<sequence length="598" mass="67340">MPSTQNPYIFILALLLYTCAVLFLAFFFISHKKPTWVYGLLGKGIVTPKETDSFTPQFRSSLYSSGAIIAIRFNLDTGIIKAINKTGRDLLGIKETANSGHNKFLHKQFLSDESREGLSKELNLHKRVKNYPATCSVNDSLIKTLITAEKYENGDVEAMIIDITKHFNIYQQIEDQNIFLQNILNALPVPVFVRNTNEQSPFTNKAFNDTFGDADNDPFEIYDFHAATDFIKQTLKEPEDTRPRQANTSIFQTEFSTTINDEFRHFEVQRRSLKKRNGQIFGLVGVATDITHRKQIEQDLRDTTRRYKNLFWNAAEGIATIQSDGRLTAVNPALATMFGYNSPKQLLELVPNTEVIWRNPEQRLEYLQMIHEKKTVIGYDFEFVRKNGTTGWMTISSNGKFDAHGNLKSIESIVSDITQKKQSEIELKRCATIDSTTEISNRNALEGYLNSLLGTKTNSAFAVVFIDLNNFKPINDNHGHHTGDKVLKIIAQRLVANCRKVDFTARLGGDEFIVILNGVDSKNILSKITKGLLDAIEKPIILAGTTHTISASAGISQYPEDGNTITDLLKAADASMYEMKRLSKASKINEQLQLLANS</sequence>
<dbReference type="InterPro" id="IPR000014">
    <property type="entry name" value="PAS"/>
</dbReference>
<proteinExistence type="predicted"/>
<dbReference type="InterPro" id="IPR000160">
    <property type="entry name" value="GGDEF_dom"/>
</dbReference>
<evidence type="ECO:0000259" key="2">
    <source>
        <dbReference type="PROSITE" id="PS50112"/>
    </source>
</evidence>
<evidence type="ECO:0000313" key="6">
    <source>
        <dbReference type="Proteomes" id="UP000184001"/>
    </source>
</evidence>
<evidence type="ECO:0000256" key="1">
    <source>
        <dbReference type="SAM" id="Phobius"/>
    </source>
</evidence>
<dbReference type="PANTHER" id="PTHR44757">
    <property type="entry name" value="DIGUANYLATE CYCLASE DGCP"/>
    <property type="match status" value="1"/>
</dbReference>
<keyword evidence="1" id="KW-0472">Membrane</keyword>
<evidence type="ECO:0000313" key="5">
    <source>
        <dbReference type="EMBL" id="SHJ11999.1"/>
    </source>
</evidence>
<dbReference type="InterPro" id="IPR043128">
    <property type="entry name" value="Rev_trsase/Diguanyl_cyclase"/>
</dbReference>
<evidence type="ECO:0000259" key="4">
    <source>
        <dbReference type="PROSITE" id="PS50887"/>
    </source>
</evidence>